<dbReference type="KEGG" id="vpe:Varpa_5084"/>
<evidence type="ECO:0000259" key="2">
    <source>
        <dbReference type="Pfam" id="PF13649"/>
    </source>
</evidence>
<evidence type="ECO:0000313" key="4">
    <source>
        <dbReference type="Proteomes" id="UP000008917"/>
    </source>
</evidence>
<evidence type="ECO:0000256" key="1">
    <source>
        <dbReference type="SAM" id="MobiDB-lite"/>
    </source>
</evidence>
<dbReference type="STRING" id="595537.Varpa_5084"/>
<keyword evidence="3" id="KW-0489">Methyltransferase</keyword>
<dbReference type="GO" id="GO:0008168">
    <property type="term" value="F:methyltransferase activity"/>
    <property type="evidence" value="ECO:0007669"/>
    <property type="project" value="UniProtKB-KW"/>
</dbReference>
<organism evidence="3 4">
    <name type="scientific">Variovorax paradoxus (strain EPS)</name>
    <dbReference type="NCBI Taxonomy" id="595537"/>
    <lineage>
        <taxon>Bacteria</taxon>
        <taxon>Pseudomonadati</taxon>
        <taxon>Pseudomonadota</taxon>
        <taxon>Betaproteobacteria</taxon>
        <taxon>Burkholderiales</taxon>
        <taxon>Comamonadaceae</taxon>
        <taxon>Variovorax</taxon>
    </lineage>
</organism>
<feature type="region of interest" description="Disordered" evidence="1">
    <location>
        <begin position="1"/>
        <end position="20"/>
    </location>
</feature>
<name>E6V450_VARPE</name>
<evidence type="ECO:0000313" key="3">
    <source>
        <dbReference type="EMBL" id="ADU39244.1"/>
    </source>
</evidence>
<dbReference type="eggNOG" id="COG2264">
    <property type="taxonomic scope" value="Bacteria"/>
</dbReference>
<dbReference type="GO" id="GO:0032259">
    <property type="term" value="P:methylation"/>
    <property type="evidence" value="ECO:0007669"/>
    <property type="project" value="UniProtKB-KW"/>
</dbReference>
<dbReference type="SUPFAM" id="SSF53335">
    <property type="entry name" value="S-adenosyl-L-methionine-dependent methyltransferases"/>
    <property type="match status" value="1"/>
</dbReference>
<gene>
    <name evidence="3" type="ordered locus">Varpa_5084</name>
</gene>
<proteinExistence type="predicted"/>
<reference evidence="4" key="1">
    <citation type="submission" date="2010-12" db="EMBL/GenBank/DDBJ databases">
        <title>Complete sequence of Variovorax paradoxus EPS.</title>
        <authorList>
            <consortium name="US DOE Joint Genome Institute"/>
            <person name="Lucas S."/>
            <person name="Copeland A."/>
            <person name="Lapidus A."/>
            <person name="Cheng J.-F."/>
            <person name="Goodwin L."/>
            <person name="Pitluck S."/>
            <person name="Teshima H."/>
            <person name="Detter J.C."/>
            <person name="Han C."/>
            <person name="Tapia R."/>
            <person name="Land M."/>
            <person name="Hauser L."/>
            <person name="Kyrpides N."/>
            <person name="Ivanova N."/>
            <person name="Ovchinnikova G."/>
            <person name="Orwin P."/>
            <person name="Han J.-I.G."/>
            <person name="Woyke T."/>
        </authorList>
    </citation>
    <scope>NUCLEOTIDE SEQUENCE [LARGE SCALE GENOMIC DNA]</scope>
    <source>
        <strain evidence="4">EPS</strain>
    </source>
</reference>
<dbReference type="Proteomes" id="UP000008917">
    <property type="component" value="Chromosome"/>
</dbReference>
<dbReference type="InterPro" id="IPR029063">
    <property type="entry name" value="SAM-dependent_MTases_sf"/>
</dbReference>
<feature type="domain" description="Methyltransferase" evidence="2">
    <location>
        <begin position="72"/>
        <end position="162"/>
    </location>
</feature>
<dbReference type="OrthoDB" id="116799at2"/>
<accession>E6V450</accession>
<dbReference type="InterPro" id="IPR041698">
    <property type="entry name" value="Methyltransf_25"/>
</dbReference>
<dbReference type="Pfam" id="PF13649">
    <property type="entry name" value="Methyltransf_25"/>
    <property type="match status" value="1"/>
</dbReference>
<dbReference type="HOGENOM" id="CLU_091685_0_0_4"/>
<keyword evidence="3" id="KW-0808">Transferase</keyword>
<sequence length="222" mass="24680">MTISGSASGSAPAASRASPADRTPVARQVYFDVLYRRRDPYGTRRRWYERRKRRVLLDALPRERFVHAFEPACGSGELTFELAARCDQVLASDFCGAALAQARQKVHALHNVEFAEHCVPTQWPAAAGRFDLIVVSELCSFLDAAEVAHLGQRCAASLDGDGVLVACDWRHPFDARELDAEAAHALLDTIGLHRLVRHEEEDFLLTVWSRDGRSVARQEGIV</sequence>
<protein>
    <submittedName>
        <fullName evidence="3">Methyltransferase type 12</fullName>
    </submittedName>
</protein>
<dbReference type="Gene3D" id="3.40.50.150">
    <property type="entry name" value="Vaccinia Virus protein VP39"/>
    <property type="match status" value="1"/>
</dbReference>
<dbReference type="AlphaFoldDB" id="E6V450"/>
<dbReference type="EMBL" id="CP002417">
    <property type="protein sequence ID" value="ADU39244.1"/>
    <property type="molecule type" value="Genomic_DNA"/>
</dbReference>
<reference evidence="3 4" key="2">
    <citation type="journal article" date="2013" name="Genome Announc.">
        <title>Genome of the Root-Associated Plant Growth-Promoting Bacterium Variovorax paradoxus Strain EPS.</title>
        <authorList>
            <person name="Han J.I."/>
            <person name="Spain J.C."/>
            <person name="Leadbetter J.R."/>
            <person name="Ovchinnikova G."/>
            <person name="Goodwin L.A."/>
            <person name="Han C.S."/>
            <person name="Woyke T."/>
            <person name="Davenport K.W."/>
            <person name="Orwin P.M."/>
        </authorList>
    </citation>
    <scope>NUCLEOTIDE SEQUENCE [LARGE SCALE GENOMIC DNA]</scope>
    <source>
        <strain evidence="3 4">EPS</strain>
    </source>
</reference>